<dbReference type="PANTHER" id="PTHR30069:SF46">
    <property type="entry name" value="OAR PROTEIN"/>
    <property type="match status" value="1"/>
</dbReference>
<evidence type="ECO:0000256" key="2">
    <source>
        <dbReference type="ARBA" id="ARBA00022448"/>
    </source>
</evidence>
<dbReference type="AlphaFoldDB" id="A0A7W6JFY8"/>
<dbReference type="SUPFAM" id="SSF56935">
    <property type="entry name" value="Porins"/>
    <property type="match status" value="1"/>
</dbReference>
<accession>A0A7W6JFY8</accession>
<dbReference type="PROSITE" id="PS51257">
    <property type="entry name" value="PROKAR_LIPOPROTEIN"/>
    <property type="match status" value="1"/>
</dbReference>
<evidence type="ECO:0000256" key="5">
    <source>
        <dbReference type="ARBA" id="ARBA00023136"/>
    </source>
</evidence>
<evidence type="ECO:0000256" key="1">
    <source>
        <dbReference type="ARBA" id="ARBA00004571"/>
    </source>
</evidence>
<feature type="chain" id="PRO_5030713643" evidence="8">
    <location>
        <begin position="30"/>
        <end position="1029"/>
    </location>
</feature>
<keyword evidence="6 7" id="KW-0998">Cell outer membrane</keyword>
<evidence type="ECO:0000256" key="3">
    <source>
        <dbReference type="ARBA" id="ARBA00022452"/>
    </source>
</evidence>
<evidence type="ECO:0000313" key="11">
    <source>
        <dbReference type="Proteomes" id="UP000529946"/>
    </source>
</evidence>
<feature type="signal peptide" evidence="8">
    <location>
        <begin position="1"/>
        <end position="29"/>
    </location>
</feature>
<evidence type="ECO:0000256" key="7">
    <source>
        <dbReference type="PROSITE-ProRule" id="PRU01360"/>
    </source>
</evidence>
<feature type="domain" description="TonB-dependent transporter Oar-like beta-barrel" evidence="9">
    <location>
        <begin position="350"/>
        <end position="926"/>
    </location>
</feature>
<dbReference type="Gene3D" id="2.60.40.1120">
    <property type="entry name" value="Carboxypeptidase-like, regulatory domain"/>
    <property type="match status" value="1"/>
</dbReference>
<dbReference type="Proteomes" id="UP000529946">
    <property type="component" value="Unassembled WGS sequence"/>
</dbReference>
<dbReference type="GO" id="GO:0009279">
    <property type="term" value="C:cell outer membrane"/>
    <property type="evidence" value="ECO:0007669"/>
    <property type="project" value="UniProtKB-SubCell"/>
</dbReference>
<evidence type="ECO:0000256" key="4">
    <source>
        <dbReference type="ARBA" id="ARBA00022692"/>
    </source>
</evidence>
<dbReference type="EMBL" id="JACIDM010000004">
    <property type="protein sequence ID" value="MBB4084386.1"/>
    <property type="molecule type" value="Genomic_DNA"/>
</dbReference>
<proteinExistence type="inferred from homology"/>
<keyword evidence="5 7" id="KW-0472">Membrane</keyword>
<comment type="subcellular location">
    <subcellularLocation>
        <location evidence="1 7">Cell outer membrane</location>
        <topology evidence="1 7">Multi-pass membrane protein</topology>
    </subcellularLocation>
</comment>
<dbReference type="RefSeq" id="WP_183205868.1">
    <property type="nucleotide sequence ID" value="NZ_BAAAER010000001.1"/>
</dbReference>
<evidence type="ECO:0000259" key="9">
    <source>
        <dbReference type="Pfam" id="PF25183"/>
    </source>
</evidence>
<dbReference type="GO" id="GO:0044718">
    <property type="term" value="P:siderophore transmembrane transport"/>
    <property type="evidence" value="ECO:0007669"/>
    <property type="project" value="TreeGrafter"/>
</dbReference>
<dbReference type="Gene3D" id="2.40.170.20">
    <property type="entry name" value="TonB-dependent receptor, beta-barrel domain"/>
    <property type="match status" value="1"/>
</dbReference>
<dbReference type="Pfam" id="PF13620">
    <property type="entry name" value="CarboxypepD_reg"/>
    <property type="match status" value="1"/>
</dbReference>
<organism evidence="10 11">
    <name type="scientific">Brevundimonas lenta</name>
    <dbReference type="NCBI Taxonomy" id="424796"/>
    <lineage>
        <taxon>Bacteria</taxon>
        <taxon>Pseudomonadati</taxon>
        <taxon>Pseudomonadota</taxon>
        <taxon>Alphaproteobacteria</taxon>
        <taxon>Caulobacterales</taxon>
        <taxon>Caulobacteraceae</taxon>
        <taxon>Brevundimonas</taxon>
    </lineage>
</organism>
<dbReference type="GO" id="GO:0030246">
    <property type="term" value="F:carbohydrate binding"/>
    <property type="evidence" value="ECO:0007669"/>
    <property type="project" value="InterPro"/>
</dbReference>
<keyword evidence="4 7" id="KW-0812">Transmembrane</keyword>
<protein>
    <submittedName>
        <fullName evidence="10">Outer membrane receptor for ferrienterochelin and colicin</fullName>
    </submittedName>
</protein>
<dbReference type="SUPFAM" id="SSF49452">
    <property type="entry name" value="Starch-binding domain-like"/>
    <property type="match status" value="1"/>
</dbReference>
<keyword evidence="11" id="KW-1185">Reference proteome</keyword>
<dbReference type="PROSITE" id="PS52016">
    <property type="entry name" value="TONB_DEPENDENT_REC_3"/>
    <property type="match status" value="1"/>
</dbReference>
<feature type="domain" description="TonB-dependent transporter Oar-like beta-barrel" evidence="9">
    <location>
        <begin position="257"/>
        <end position="331"/>
    </location>
</feature>
<dbReference type="InterPro" id="IPR039426">
    <property type="entry name" value="TonB-dep_rcpt-like"/>
</dbReference>
<keyword evidence="10" id="KW-0675">Receptor</keyword>
<name>A0A7W6JFY8_9CAUL</name>
<gene>
    <name evidence="10" type="ORF">GGR12_003276</name>
</gene>
<keyword evidence="3 7" id="KW-1134">Transmembrane beta strand</keyword>
<dbReference type="GO" id="GO:0015344">
    <property type="term" value="F:siderophore uptake transmembrane transporter activity"/>
    <property type="evidence" value="ECO:0007669"/>
    <property type="project" value="TreeGrafter"/>
</dbReference>
<evidence type="ECO:0000256" key="8">
    <source>
        <dbReference type="SAM" id="SignalP"/>
    </source>
</evidence>
<keyword evidence="2 7" id="KW-0813">Transport</keyword>
<reference evidence="10 11" key="1">
    <citation type="submission" date="2020-08" db="EMBL/GenBank/DDBJ databases">
        <title>Genomic Encyclopedia of Type Strains, Phase IV (KMG-IV): sequencing the most valuable type-strain genomes for metagenomic binning, comparative biology and taxonomic classification.</title>
        <authorList>
            <person name="Goeker M."/>
        </authorList>
    </citation>
    <scope>NUCLEOTIDE SEQUENCE [LARGE SCALE GENOMIC DNA]</scope>
    <source>
        <strain evidence="10 11">DSM 23960</strain>
    </source>
</reference>
<sequence length="1029" mass="113838">MSKVTRNYLGRASALALVLSLACAGGAAAQATTTTLRGTIHEGSAVEANASIVATEVATGYVTRGRVGADGEYVISGLRPGTYRVVVSTTDGQSAEEVVTLSLGQVATLDLDVAENVTGSTAVDADSTELGEIVVTGRRIFEVRTSEVATNVSQQQINDLPQINRNFLNFAALAPGVRVTEGDTERTITAGGQPSTAINVFIDGQNQKSLITDGGVAGQDDSRGNPFPQVAVQEFRVLTQNFKAEYEQASSAIITSITRSGTNEFHGDAFVTYQPSDWVDQNGFARRRGDPRTRLDRLQYGASVGGPIIEDRLHFFAAYERKDETRERSVFLNRSEYTPQFADELGTFEAPFEQDLFFGKLSWSIDDRQRLDLSATYRNEQDIRDFGGGPTSYDRAIAVNGKTESLNLRHQFQGDGFVNEASVDYFLYTYNPQALNFDQSGARFVEYGDACTMAVPTAACPVVAGFQFNYGTIASTIFTGGGGTNNQDLTQESVTFRDDLTFNDVEFMGAHTIKMGAKYSLQDMHVFKQFNRNPFFTYDIQGRPDVIGSSTIPTQVTLNLPVDPTDAQNEVVGLYLQDDWQITSQLELNLGIRWDYETNAVNNDWRTPDVVRRLLTAIDNAPGSGANGTFNFPSYVDINDYISDGKRDAFADAWQPRFGFSYDVFDDERTVLFGGAGRYYDRIGFNFAFDERFKLYQRSKTIYFSQAGGNHGGQNTVAWNPIYATAEGLDTLLAGTVGRGEVFLINENAPPPVTDQFNFGVRQKFGNWQTALTFSFAKTKNEFGWYRVNIDPATNTVPNAVKPLNLIDPSTGLPFQFNDGVFISTHDRERDYRAVFLTADKPFTTDSGWGFNLAYTYTDASQNGSRDQGLGNFDFDYPAASYSPWFNTPGVDRHRLVMSGTVLLPYDFRLSSLITLGSGLPFTRNNVGNGAKPDWFSAYPRKYDFIIPNAWAYRQVDLRLTKAFDLPGGQEVELTFDAINIFGYENYSSFNQTYRTSNAGVAPLNPTFGEPTAQFLPTRSFQVGLRYAW</sequence>
<comment type="similarity">
    <text evidence="7">Belongs to the TonB-dependent receptor family.</text>
</comment>
<dbReference type="InterPro" id="IPR036942">
    <property type="entry name" value="Beta-barrel_TonB_sf"/>
</dbReference>
<dbReference type="PANTHER" id="PTHR30069">
    <property type="entry name" value="TONB-DEPENDENT OUTER MEMBRANE RECEPTOR"/>
    <property type="match status" value="1"/>
</dbReference>
<evidence type="ECO:0000256" key="6">
    <source>
        <dbReference type="ARBA" id="ARBA00023237"/>
    </source>
</evidence>
<comment type="caution">
    <text evidence="10">The sequence shown here is derived from an EMBL/GenBank/DDBJ whole genome shotgun (WGS) entry which is preliminary data.</text>
</comment>
<keyword evidence="8" id="KW-0732">Signal</keyword>
<dbReference type="InterPro" id="IPR013784">
    <property type="entry name" value="Carb-bd-like_fold"/>
</dbReference>
<dbReference type="InterPro" id="IPR057601">
    <property type="entry name" value="Oar-like_b-barrel"/>
</dbReference>
<evidence type="ECO:0000313" key="10">
    <source>
        <dbReference type="EMBL" id="MBB4084386.1"/>
    </source>
</evidence>
<dbReference type="Pfam" id="PF25183">
    <property type="entry name" value="OMP_b-brl_4"/>
    <property type="match status" value="2"/>
</dbReference>